<accession>A0A9D1XYT0</accession>
<reference evidence="1" key="1">
    <citation type="journal article" date="2021" name="PeerJ">
        <title>Extensive microbial diversity within the chicken gut microbiome revealed by metagenomics and culture.</title>
        <authorList>
            <person name="Gilroy R."/>
            <person name="Ravi A."/>
            <person name="Getino M."/>
            <person name="Pursley I."/>
            <person name="Horton D.L."/>
            <person name="Alikhan N.F."/>
            <person name="Baker D."/>
            <person name="Gharbi K."/>
            <person name="Hall N."/>
            <person name="Watson M."/>
            <person name="Adriaenssens E.M."/>
            <person name="Foster-Nyarko E."/>
            <person name="Jarju S."/>
            <person name="Secka A."/>
            <person name="Antonio M."/>
            <person name="Oren A."/>
            <person name="Chaudhuri R.R."/>
            <person name="La Ragione R."/>
            <person name="Hildebrand F."/>
            <person name="Pallen M.J."/>
        </authorList>
    </citation>
    <scope>NUCLEOTIDE SEQUENCE</scope>
    <source>
        <strain evidence="1">ChiHecec2B26-7398</strain>
    </source>
</reference>
<evidence type="ECO:0000313" key="1">
    <source>
        <dbReference type="EMBL" id="HIX94068.1"/>
    </source>
</evidence>
<evidence type="ECO:0000313" key="2">
    <source>
        <dbReference type="Proteomes" id="UP000886751"/>
    </source>
</evidence>
<proteinExistence type="predicted"/>
<protein>
    <submittedName>
        <fullName evidence="1">Uncharacterized protein</fullName>
    </submittedName>
</protein>
<dbReference type="AlphaFoldDB" id="A0A9D1XYT0"/>
<comment type="caution">
    <text evidence="1">The sequence shown here is derived from an EMBL/GenBank/DDBJ whole genome shotgun (WGS) entry which is preliminary data.</text>
</comment>
<dbReference type="EMBL" id="DXEI01000024">
    <property type="protein sequence ID" value="HIX94068.1"/>
    <property type="molecule type" value="Genomic_DNA"/>
</dbReference>
<reference evidence="1" key="2">
    <citation type="submission" date="2021-04" db="EMBL/GenBank/DDBJ databases">
        <authorList>
            <person name="Gilroy R."/>
        </authorList>
    </citation>
    <scope>NUCLEOTIDE SEQUENCE</scope>
    <source>
        <strain evidence="1">ChiHecec2B26-7398</strain>
    </source>
</reference>
<dbReference type="Proteomes" id="UP000886751">
    <property type="component" value="Unassembled WGS sequence"/>
</dbReference>
<gene>
    <name evidence="1" type="ORF">H9846_01240</name>
</gene>
<organism evidence="1 2">
    <name type="scientific">Candidatus Gemmiger excrementipullorum</name>
    <dbReference type="NCBI Taxonomy" id="2838610"/>
    <lineage>
        <taxon>Bacteria</taxon>
        <taxon>Bacillati</taxon>
        <taxon>Bacillota</taxon>
        <taxon>Clostridia</taxon>
        <taxon>Eubacteriales</taxon>
        <taxon>Gemmiger</taxon>
    </lineage>
</organism>
<name>A0A9D1XYT0_9FIRM</name>
<sequence length="116" mass="12645">MTAADFTGLHLQYKTEQQPGEVPAAIEHDFDAGRMVDHYYVTPSPAFWADEGVQALGTVAGILFLQQPDGAPWQILVHEPAMVKEVIFEMPDAEFRAILNASGVILPGEPGFVPPQ</sequence>